<dbReference type="InterPro" id="IPR011761">
    <property type="entry name" value="ATP-grasp"/>
</dbReference>
<sequence>MNNILITSAGRRVSLVKAFKQEIKAKAANSKVFVSDASPLLSSAAQVADSYFDTFLLSDERYIEDLLNKCIQNNIVLIIPTIDTELIVLAQNKERFLNHNISIVISDEYFIEIAESKLKSTVFFEKYNLESPQVYQKDDYKLPMFVKPINGSNSVDNYIVKTENQVLDYFFKNDSLYFFEYLDHDLYDEYTCDLYYSKDSELKCVIPRKRIEVRGGEVSKGITKKNRIKKFVEDNFASIKGARGCITLQLFMHKETEALKGIEINPRFGGGYPLSYLAGGNYPKWILEEYIYNETLEYHHDWEDNLLMLRYDDEVLVHGYEG</sequence>
<dbReference type="SUPFAM" id="SSF56059">
    <property type="entry name" value="Glutathione synthetase ATP-binding domain-like"/>
    <property type="match status" value="1"/>
</dbReference>
<evidence type="ECO:0000256" key="1">
    <source>
        <dbReference type="PROSITE-ProRule" id="PRU00409"/>
    </source>
</evidence>
<dbReference type="Pfam" id="PF15632">
    <property type="entry name" value="ATPgrasp_Ter"/>
    <property type="match status" value="1"/>
</dbReference>
<evidence type="ECO:0000259" key="2">
    <source>
        <dbReference type="PROSITE" id="PS50975"/>
    </source>
</evidence>
<dbReference type="InterPro" id="IPR048764">
    <property type="entry name" value="PylC_N"/>
</dbReference>
<evidence type="ECO:0000313" key="4">
    <source>
        <dbReference type="Proteomes" id="UP001500433"/>
    </source>
</evidence>
<reference evidence="4" key="1">
    <citation type="journal article" date="2019" name="Int. J. Syst. Evol. Microbiol.">
        <title>The Global Catalogue of Microorganisms (GCM) 10K type strain sequencing project: providing services to taxonomists for standard genome sequencing and annotation.</title>
        <authorList>
            <consortium name="The Broad Institute Genomics Platform"/>
            <consortium name="The Broad Institute Genome Sequencing Center for Infectious Disease"/>
            <person name="Wu L."/>
            <person name="Ma J."/>
        </authorList>
    </citation>
    <scope>NUCLEOTIDE SEQUENCE [LARGE SCALE GENOMIC DNA]</scope>
    <source>
        <strain evidence="4">JCM 18274</strain>
    </source>
</reference>
<dbReference type="InterPro" id="IPR013815">
    <property type="entry name" value="ATP_grasp_subdomain_1"/>
</dbReference>
<keyword evidence="1" id="KW-0067">ATP-binding</keyword>
<evidence type="ECO:0000313" key="3">
    <source>
        <dbReference type="EMBL" id="GAA4898676.1"/>
    </source>
</evidence>
<dbReference type="Gene3D" id="3.30.1490.20">
    <property type="entry name" value="ATP-grasp fold, A domain"/>
    <property type="match status" value="1"/>
</dbReference>
<comment type="caution">
    <text evidence="3">The sequence shown here is derived from an EMBL/GenBank/DDBJ whole genome shotgun (WGS) entry which is preliminary data.</text>
</comment>
<dbReference type="Pfam" id="PF21360">
    <property type="entry name" value="PylC-like_N"/>
    <property type="match status" value="1"/>
</dbReference>
<dbReference type="EMBL" id="BAABJH010000006">
    <property type="protein sequence ID" value="GAA4898676.1"/>
    <property type="molecule type" value="Genomic_DNA"/>
</dbReference>
<organism evidence="3 4">
    <name type="scientific">Flaviramulus aquimarinus</name>
    <dbReference type="NCBI Taxonomy" id="1170456"/>
    <lineage>
        <taxon>Bacteria</taxon>
        <taxon>Pseudomonadati</taxon>
        <taxon>Bacteroidota</taxon>
        <taxon>Flavobacteriia</taxon>
        <taxon>Flavobacteriales</taxon>
        <taxon>Flavobacteriaceae</taxon>
        <taxon>Flaviramulus</taxon>
    </lineage>
</organism>
<dbReference type="Proteomes" id="UP001500433">
    <property type="component" value="Unassembled WGS sequence"/>
</dbReference>
<name>A0ABP9FBK9_9FLAO</name>
<dbReference type="PROSITE" id="PS50975">
    <property type="entry name" value="ATP_GRASP"/>
    <property type="match status" value="1"/>
</dbReference>
<protein>
    <submittedName>
        <fullName evidence="3">ATP-grasp domain-containing protein</fullName>
    </submittedName>
</protein>
<proteinExistence type="predicted"/>
<gene>
    <name evidence="3" type="ORF">GCM10023311_24670</name>
</gene>
<feature type="domain" description="ATP-grasp" evidence="2">
    <location>
        <begin position="107"/>
        <end position="291"/>
    </location>
</feature>
<dbReference type="RefSeq" id="WP_345274459.1">
    <property type="nucleotide sequence ID" value="NZ_BAABJH010000006.1"/>
</dbReference>
<keyword evidence="4" id="KW-1185">Reference proteome</keyword>
<dbReference type="Gene3D" id="3.30.470.20">
    <property type="entry name" value="ATP-grasp fold, B domain"/>
    <property type="match status" value="1"/>
</dbReference>
<keyword evidence="1" id="KW-0547">Nucleotide-binding</keyword>
<dbReference type="Gene3D" id="3.40.50.20">
    <property type="match status" value="1"/>
</dbReference>
<accession>A0ABP9FBK9</accession>